<dbReference type="InterPro" id="IPR028978">
    <property type="entry name" value="Chorismate_lyase_/UTRA_dom_sf"/>
</dbReference>
<dbReference type="InterPro" id="IPR011663">
    <property type="entry name" value="UTRA"/>
</dbReference>
<dbReference type="EMBL" id="QFPW01000015">
    <property type="protein sequence ID" value="PZQ47776.1"/>
    <property type="molecule type" value="Genomic_DNA"/>
</dbReference>
<comment type="caution">
    <text evidence="5">The sequence shown here is derived from an EMBL/GenBank/DDBJ whole genome shotgun (WGS) entry which is preliminary data.</text>
</comment>
<dbReference type="GO" id="GO:0003677">
    <property type="term" value="F:DNA binding"/>
    <property type="evidence" value="ECO:0007669"/>
    <property type="project" value="UniProtKB-KW"/>
</dbReference>
<sequence length="229" mass="25271">MTPKHRVIHAELLDRITSGVWPPGAPIPHEEELAREFAVTRPTIARAMADLVNEGLIERRRRAGSRVVERRPVETVLRIPKVRAEIEAGGRSYGYRLLARETAPPAPADFRGPGLRLLCLHSADGRPYQLEDRWIDLASVPGAEARSFEAEGPNEWLIDQVPFSRAEQELTAEAARAEEARLLGIDPGAPVFVVTRRTWNGSAPVTRARLVHPGAGFRLVAHDRALTGA</sequence>
<keyword evidence="2" id="KW-0238">DNA-binding</keyword>
<evidence type="ECO:0000256" key="2">
    <source>
        <dbReference type="ARBA" id="ARBA00023125"/>
    </source>
</evidence>
<dbReference type="CDD" id="cd07377">
    <property type="entry name" value="WHTH_GntR"/>
    <property type="match status" value="1"/>
</dbReference>
<evidence type="ECO:0000313" key="5">
    <source>
        <dbReference type="EMBL" id="PZQ47776.1"/>
    </source>
</evidence>
<dbReference type="SUPFAM" id="SSF46785">
    <property type="entry name" value="Winged helix' DNA-binding domain"/>
    <property type="match status" value="1"/>
</dbReference>
<dbReference type="AlphaFoldDB" id="A0A2W5N313"/>
<evidence type="ECO:0000313" key="6">
    <source>
        <dbReference type="Proteomes" id="UP000249185"/>
    </source>
</evidence>
<dbReference type="PRINTS" id="PR00035">
    <property type="entry name" value="HTHGNTR"/>
</dbReference>
<feature type="domain" description="HTH gntR-type" evidence="4">
    <location>
        <begin position="2"/>
        <end position="70"/>
    </location>
</feature>
<dbReference type="PROSITE" id="PS50949">
    <property type="entry name" value="HTH_GNTR"/>
    <property type="match status" value="1"/>
</dbReference>
<dbReference type="Proteomes" id="UP000249185">
    <property type="component" value="Unassembled WGS sequence"/>
</dbReference>
<dbReference type="InterPro" id="IPR036390">
    <property type="entry name" value="WH_DNA-bd_sf"/>
</dbReference>
<dbReference type="GO" id="GO:0003700">
    <property type="term" value="F:DNA-binding transcription factor activity"/>
    <property type="evidence" value="ECO:0007669"/>
    <property type="project" value="InterPro"/>
</dbReference>
<dbReference type="InterPro" id="IPR036388">
    <property type="entry name" value="WH-like_DNA-bd_sf"/>
</dbReference>
<keyword evidence="3" id="KW-0804">Transcription</keyword>
<dbReference type="SMART" id="SM00866">
    <property type="entry name" value="UTRA"/>
    <property type="match status" value="1"/>
</dbReference>
<reference evidence="5 6" key="1">
    <citation type="submission" date="2017-08" db="EMBL/GenBank/DDBJ databases">
        <title>Infants hospitalized years apart are colonized by the same room-sourced microbial strains.</title>
        <authorList>
            <person name="Brooks B."/>
            <person name="Olm M.R."/>
            <person name="Firek B.A."/>
            <person name="Baker R."/>
            <person name="Thomas B.C."/>
            <person name="Morowitz M.J."/>
            <person name="Banfield J.F."/>
        </authorList>
    </citation>
    <scope>NUCLEOTIDE SEQUENCE [LARGE SCALE GENOMIC DNA]</scope>
    <source>
        <strain evidence="5">S2_005_002_R2_34</strain>
    </source>
</reference>
<evidence type="ECO:0000256" key="1">
    <source>
        <dbReference type="ARBA" id="ARBA00023015"/>
    </source>
</evidence>
<dbReference type="Pfam" id="PF00392">
    <property type="entry name" value="GntR"/>
    <property type="match status" value="1"/>
</dbReference>
<accession>A0A2W5N313</accession>
<evidence type="ECO:0000259" key="4">
    <source>
        <dbReference type="PROSITE" id="PS50949"/>
    </source>
</evidence>
<keyword evidence="1" id="KW-0805">Transcription regulation</keyword>
<dbReference type="PANTHER" id="PTHR44846:SF16">
    <property type="entry name" value="TRANSCRIPTIONAL REGULATOR PHNF-RELATED"/>
    <property type="match status" value="1"/>
</dbReference>
<dbReference type="InterPro" id="IPR000524">
    <property type="entry name" value="Tscrpt_reg_HTH_GntR"/>
</dbReference>
<dbReference type="Gene3D" id="3.40.1410.10">
    <property type="entry name" value="Chorismate lyase-like"/>
    <property type="match status" value="1"/>
</dbReference>
<name>A0A2W5N313_RHOSU</name>
<dbReference type="PANTHER" id="PTHR44846">
    <property type="entry name" value="MANNOSYL-D-GLYCERATE TRANSPORT/METABOLISM SYSTEM REPRESSOR MNGR-RELATED"/>
    <property type="match status" value="1"/>
</dbReference>
<dbReference type="InterPro" id="IPR050679">
    <property type="entry name" value="Bact_HTH_transcr_reg"/>
</dbReference>
<protein>
    <recommendedName>
        <fullName evidence="4">HTH gntR-type domain-containing protein</fullName>
    </recommendedName>
</protein>
<dbReference type="Pfam" id="PF07702">
    <property type="entry name" value="UTRA"/>
    <property type="match status" value="1"/>
</dbReference>
<organism evidence="5 6">
    <name type="scientific">Rhodovulum sulfidophilum</name>
    <name type="common">Rhodobacter sulfidophilus</name>
    <dbReference type="NCBI Taxonomy" id="35806"/>
    <lineage>
        <taxon>Bacteria</taxon>
        <taxon>Pseudomonadati</taxon>
        <taxon>Pseudomonadota</taxon>
        <taxon>Alphaproteobacteria</taxon>
        <taxon>Rhodobacterales</taxon>
        <taxon>Paracoccaceae</taxon>
        <taxon>Rhodovulum</taxon>
    </lineage>
</organism>
<evidence type="ECO:0000256" key="3">
    <source>
        <dbReference type="ARBA" id="ARBA00023163"/>
    </source>
</evidence>
<gene>
    <name evidence="5" type="ORF">DI556_16310</name>
</gene>
<dbReference type="SUPFAM" id="SSF64288">
    <property type="entry name" value="Chorismate lyase-like"/>
    <property type="match status" value="1"/>
</dbReference>
<dbReference type="Gene3D" id="1.10.10.10">
    <property type="entry name" value="Winged helix-like DNA-binding domain superfamily/Winged helix DNA-binding domain"/>
    <property type="match status" value="1"/>
</dbReference>
<dbReference type="SMART" id="SM00345">
    <property type="entry name" value="HTH_GNTR"/>
    <property type="match status" value="1"/>
</dbReference>
<proteinExistence type="predicted"/>